<gene>
    <name evidence="7" type="ORF">MGG_10205</name>
</gene>
<dbReference type="InterPro" id="IPR009080">
    <property type="entry name" value="tRNAsynth_Ia_anticodon-bd"/>
</dbReference>
<dbReference type="InterPro" id="IPR014729">
    <property type="entry name" value="Rossmann-like_a/b/a_fold"/>
</dbReference>
<dbReference type="InParanoid" id="A0A151V4J8"/>
<dbReference type="eggNOG" id="KOG0434">
    <property type="taxonomic scope" value="Eukaryota"/>
</dbReference>
<dbReference type="PANTHER" id="PTHR42780">
    <property type="entry name" value="SOLEUCYL-TRNA SYNTHETASE"/>
    <property type="match status" value="1"/>
</dbReference>
<accession>A0A151V4J8</accession>
<keyword evidence="2" id="KW-0547">Nucleotide-binding</keyword>
<evidence type="ECO:0000313" key="7">
    <source>
        <dbReference type="EMBL" id="KYQ30495.1"/>
    </source>
</evidence>
<dbReference type="STRING" id="242507.A0A151V4J8"/>
<reference evidence="7 8" key="1">
    <citation type="journal article" date="2005" name="Nature">
        <title>The genome sequence of the rice blast fungus Magnaporthe grisea.</title>
        <authorList>
            <person name="Dean R.A."/>
            <person name="Talbot N.J."/>
            <person name="Ebbole D.J."/>
            <person name="Farman M.L."/>
            <person name="Mitchell T.K."/>
            <person name="Orbach M.J."/>
            <person name="Thon M."/>
            <person name="Kulkarni R."/>
            <person name="Xu J.R."/>
            <person name="Pan H."/>
            <person name="Read N.D."/>
            <person name="Lee Y.H."/>
            <person name="Carbone I."/>
            <person name="Brown D."/>
            <person name="Oh Y.Y."/>
            <person name="Donofrio N."/>
            <person name="Jeong J.S."/>
            <person name="Soanes D.M."/>
            <person name="Djonovic S."/>
            <person name="Kolomiets E."/>
            <person name="Rehmeyer C."/>
            <person name="Li W."/>
            <person name="Harding M."/>
            <person name="Kim S."/>
            <person name="Lebrun M.H."/>
            <person name="Bohnert H."/>
            <person name="Coughlan S."/>
            <person name="Butler J."/>
            <person name="Calvo S."/>
            <person name="Ma L.J."/>
            <person name="Nicol R."/>
            <person name="Purcell S."/>
            <person name="Nusbaum C."/>
            <person name="Galagan J.E."/>
            <person name="Birren B.W."/>
        </authorList>
    </citation>
    <scope>NUCLEOTIDE SEQUENCE [LARGE SCALE GENOMIC DNA]</scope>
    <source>
        <strain evidence="8">70-15 / ATCC MYA-4617 / FGSC 8958</strain>
    </source>
</reference>
<dbReference type="SMR" id="A0A151V4J8"/>
<dbReference type="OMA" id="NITHADN"/>
<dbReference type="Proteomes" id="UP000009058">
    <property type="component" value="Unassembled WGS sequence"/>
</dbReference>
<feature type="domain" description="Aminoacyl-tRNA synthetase class Ia" evidence="6">
    <location>
        <begin position="90"/>
        <end position="164"/>
    </location>
</feature>
<keyword evidence="8" id="KW-1185">Reference proteome</keyword>
<dbReference type="VEuPathDB" id="FungiDB:MGG_10205"/>
<dbReference type="RefSeq" id="XP_016845999.1">
    <property type="nucleotide sequence ID" value="XM_016990479.1"/>
</dbReference>
<dbReference type="AlphaFoldDB" id="A0A151V4J8"/>
<dbReference type="Gene3D" id="3.40.50.620">
    <property type="entry name" value="HUPs"/>
    <property type="match status" value="1"/>
</dbReference>
<dbReference type="InterPro" id="IPR002300">
    <property type="entry name" value="aa-tRNA-synth_Ia"/>
</dbReference>
<evidence type="ECO:0000313" key="8">
    <source>
        <dbReference type="Proteomes" id="UP000009058"/>
    </source>
</evidence>
<keyword evidence="5 7" id="KW-0030">Aminoacyl-tRNA synthetase</keyword>
<dbReference type="GO" id="GO:0005524">
    <property type="term" value="F:ATP binding"/>
    <property type="evidence" value="ECO:0007669"/>
    <property type="project" value="UniProtKB-KW"/>
</dbReference>
<dbReference type="Gene3D" id="1.10.730.10">
    <property type="entry name" value="Isoleucyl-tRNA Synthetase, Domain 1"/>
    <property type="match status" value="1"/>
</dbReference>
<dbReference type="GO" id="GO:0006428">
    <property type="term" value="P:isoleucyl-tRNA aminoacylation"/>
    <property type="evidence" value="ECO:0007669"/>
    <property type="project" value="TreeGrafter"/>
</dbReference>
<keyword evidence="4" id="KW-0648">Protein biosynthesis</keyword>
<evidence type="ECO:0000256" key="2">
    <source>
        <dbReference type="ARBA" id="ARBA00022741"/>
    </source>
</evidence>
<dbReference type="EMBL" id="JH165177">
    <property type="protein sequence ID" value="KYQ30495.1"/>
    <property type="molecule type" value="Genomic_DNA"/>
</dbReference>
<organism evidence="7 8">
    <name type="scientific">Pyricularia oryzae (strain 70-15 / ATCC MYA-4617 / FGSC 8958)</name>
    <name type="common">Rice blast fungus</name>
    <name type="synonym">Magnaporthe oryzae</name>
    <dbReference type="NCBI Taxonomy" id="242507"/>
    <lineage>
        <taxon>Eukaryota</taxon>
        <taxon>Fungi</taxon>
        <taxon>Dikarya</taxon>
        <taxon>Ascomycota</taxon>
        <taxon>Pezizomycotina</taxon>
        <taxon>Sordariomycetes</taxon>
        <taxon>Sordariomycetidae</taxon>
        <taxon>Magnaporthales</taxon>
        <taxon>Pyriculariaceae</taxon>
        <taxon>Pyricularia</taxon>
    </lineage>
</organism>
<evidence type="ECO:0000256" key="1">
    <source>
        <dbReference type="ARBA" id="ARBA00022598"/>
    </source>
</evidence>
<dbReference type="InterPro" id="IPR023586">
    <property type="entry name" value="Ile-tRNA-ligase_type2"/>
</dbReference>
<dbReference type="OrthoDB" id="1706657at2759"/>
<evidence type="ECO:0000256" key="3">
    <source>
        <dbReference type="ARBA" id="ARBA00022840"/>
    </source>
</evidence>
<sequence length="422" mass="47396">MCRKKANRKRTEHISSLGISSLLFRAEPRPDIIVRDHRSRARLLVGHNITHADNFCWRSDTHLNITASRRGSSGLPTKLFGGSMRLSTADLDQTCGWVYTLSVMGNKLLGTSSFHKGIVNGLVLAEIDKKMSKSLKNYPNPSLPTGKYVSDALGLYLIISQVVRGKPLRFNEAGVKGIARDFPPLWNSYCLFAEQPAPSKKTQGTALVANTGFLASGRLQLEHMNRWILADFPRLLQAIDNLTNWYTCFNRKRLKGAAGLGLEDTRMALEMLFLVLLTVHRVHSEHVPPEKEDLFDAVIERKMAEMQKFIQLRRTARERRSIIQKTPLLSLVVIADTQFVADIEALESYPADELNVLERDKNITVGGIRFDENGATIEVVVWLDAASHPELLNEGLTRDVVNRVQKLCKTAVAVLKDEVQFQ</sequence>
<dbReference type="KEGG" id="mgr:MGG_10205"/>
<keyword evidence="1" id="KW-0436">Ligase</keyword>
<evidence type="ECO:0000256" key="4">
    <source>
        <dbReference type="ARBA" id="ARBA00022917"/>
    </source>
</evidence>
<dbReference type="SUPFAM" id="SSF47323">
    <property type="entry name" value="Anticodon-binding domain of a subclass of class I aminoacyl-tRNA synthetases"/>
    <property type="match status" value="1"/>
</dbReference>
<evidence type="ECO:0000256" key="5">
    <source>
        <dbReference type="ARBA" id="ARBA00023146"/>
    </source>
</evidence>
<dbReference type="GeneID" id="2681857"/>
<name>A0A151V4J8_PYRO7</name>
<dbReference type="SUPFAM" id="SSF52374">
    <property type="entry name" value="Nucleotidylyl transferase"/>
    <property type="match status" value="1"/>
</dbReference>
<keyword evidence="3" id="KW-0067">ATP-binding</keyword>
<dbReference type="Pfam" id="PF00133">
    <property type="entry name" value="tRNA-synt_1"/>
    <property type="match status" value="1"/>
</dbReference>
<dbReference type="PANTHER" id="PTHR42780:SF1">
    <property type="entry name" value="ISOLEUCINE--TRNA LIGASE, CYTOPLASMIC"/>
    <property type="match status" value="1"/>
</dbReference>
<proteinExistence type="predicted"/>
<evidence type="ECO:0000259" key="6">
    <source>
        <dbReference type="Pfam" id="PF00133"/>
    </source>
</evidence>
<dbReference type="GO" id="GO:0004822">
    <property type="term" value="F:isoleucine-tRNA ligase activity"/>
    <property type="evidence" value="ECO:0007669"/>
    <property type="project" value="InterPro"/>
</dbReference>
<protein>
    <submittedName>
        <fullName evidence="7">Isoleucyl-tRNA synthetase</fullName>
    </submittedName>
</protein>